<evidence type="ECO:0000313" key="2">
    <source>
        <dbReference type="EMBL" id="KDQ13588.1"/>
    </source>
</evidence>
<dbReference type="EMBL" id="KL198043">
    <property type="protein sequence ID" value="KDQ13588.1"/>
    <property type="molecule type" value="Genomic_DNA"/>
</dbReference>
<dbReference type="InterPro" id="IPR050852">
    <property type="entry name" value="Queuine_tRNA-ribosyltrfase"/>
</dbReference>
<dbReference type="OrthoDB" id="27601at2759"/>
<dbReference type="AlphaFoldDB" id="A0A067MCT9"/>
<dbReference type="InterPro" id="IPR002616">
    <property type="entry name" value="tRNA_ribo_trans-like"/>
</dbReference>
<feature type="domain" description="tRNA-guanine(15) transglycosylase-like" evidence="1">
    <location>
        <begin position="38"/>
        <end position="102"/>
    </location>
</feature>
<dbReference type="PANTHER" id="PTHR46064:SF1">
    <property type="entry name" value="QUEUINE TRNA-RIBOSYLTRANSFERASE ACCESSORY SUBUNIT 2"/>
    <property type="match status" value="1"/>
</dbReference>
<sequence length="150" mass="17216">MIANMPLTLKVFRAWDVHVLHARLRSRLSRSSAATLTLRPTPLDAELSTSSLHMTHAYIQHLLNTHEMFFHALMVAHNLSILSEFFTGIWEAVERGETLEAEITTFEGRYDEGASKLRAEEARRDWRAVDRAGGKGRLKEKEKERLDESE</sequence>
<evidence type="ECO:0000313" key="3">
    <source>
        <dbReference type="Proteomes" id="UP000027195"/>
    </source>
</evidence>
<organism evidence="2 3">
    <name type="scientific">Botryobasidium botryosum (strain FD-172 SS1)</name>
    <dbReference type="NCBI Taxonomy" id="930990"/>
    <lineage>
        <taxon>Eukaryota</taxon>
        <taxon>Fungi</taxon>
        <taxon>Dikarya</taxon>
        <taxon>Basidiomycota</taxon>
        <taxon>Agaricomycotina</taxon>
        <taxon>Agaricomycetes</taxon>
        <taxon>Cantharellales</taxon>
        <taxon>Botryobasidiaceae</taxon>
        <taxon>Botryobasidium</taxon>
    </lineage>
</organism>
<dbReference type="HOGENOM" id="CLU_1740210_0_0_1"/>
<evidence type="ECO:0000259" key="1">
    <source>
        <dbReference type="Pfam" id="PF01702"/>
    </source>
</evidence>
<protein>
    <recommendedName>
        <fullName evidence="1">tRNA-guanine(15) transglycosylase-like domain-containing protein</fullName>
    </recommendedName>
</protein>
<dbReference type="Gene3D" id="3.20.20.105">
    <property type="entry name" value="Queuine tRNA-ribosyltransferase-like"/>
    <property type="match status" value="1"/>
</dbReference>
<gene>
    <name evidence="2" type="ORF">BOTBODRAFT_188551</name>
</gene>
<dbReference type="STRING" id="930990.A0A067MCT9"/>
<dbReference type="GO" id="GO:0006400">
    <property type="term" value="P:tRNA modification"/>
    <property type="evidence" value="ECO:0007669"/>
    <property type="project" value="InterPro"/>
</dbReference>
<dbReference type="PANTHER" id="PTHR46064">
    <property type="entry name" value="QUEUINE TRNA-RIBOSYLTRANSFERASE ACCESSORY SUBUNIT 2"/>
    <property type="match status" value="1"/>
</dbReference>
<dbReference type="SUPFAM" id="SSF51713">
    <property type="entry name" value="tRNA-guanine transglycosylase"/>
    <property type="match status" value="1"/>
</dbReference>
<dbReference type="InParanoid" id="A0A067MCT9"/>
<keyword evidence="3" id="KW-1185">Reference proteome</keyword>
<dbReference type="Proteomes" id="UP000027195">
    <property type="component" value="Unassembled WGS sequence"/>
</dbReference>
<proteinExistence type="predicted"/>
<dbReference type="Pfam" id="PF01702">
    <property type="entry name" value="TGT"/>
    <property type="match status" value="1"/>
</dbReference>
<reference evidence="3" key="1">
    <citation type="journal article" date="2014" name="Proc. Natl. Acad. Sci. U.S.A.">
        <title>Extensive sampling of basidiomycete genomes demonstrates inadequacy of the white-rot/brown-rot paradigm for wood decay fungi.</title>
        <authorList>
            <person name="Riley R."/>
            <person name="Salamov A.A."/>
            <person name="Brown D.W."/>
            <person name="Nagy L.G."/>
            <person name="Floudas D."/>
            <person name="Held B.W."/>
            <person name="Levasseur A."/>
            <person name="Lombard V."/>
            <person name="Morin E."/>
            <person name="Otillar R."/>
            <person name="Lindquist E.A."/>
            <person name="Sun H."/>
            <person name="LaButti K.M."/>
            <person name="Schmutz J."/>
            <person name="Jabbour D."/>
            <person name="Luo H."/>
            <person name="Baker S.E."/>
            <person name="Pisabarro A.G."/>
            <person name="Walton J.D."/>
            <person name="Blanchette R.A."/>
            <person name="Henrissat B."/>
            <person name="Martin F."/>
            <person name="Cullen D."/>
            <person name="Hibbett D.S."/>
            <person name="Grigoriev I.V."/>
        </authorList>
    </citation>
    <scope>NUCLEOTIDE SEQUENCE [LARGE SCALE GENOMIC DNA]</scope>
    <source>
        <strain evidence="3">FD-172 SS1</strain>
    </source>
</reference>
<accession>A0A067MCT9</accession>
<name>A0A067MCT9_BOTB1</name>
<dbReference type="InterPro" id="IPR036511">
    <property type="entry name" value="TGT-like_sf"/>
</dbReference>